<evidence type="ECO:0000313" key="3">
    <source>
        <dbReference type="Proteomes" id="UP000619293"/>
    </source>
</evidence>
<feature type="region of interest" description="Disordered" evidence="1">
    <location>
        <begin position="1"/>
        <end position="36"/>
    </location>
</feature>
<proteinExistence type="predicted"/>
<dbReference type="AlphaFoldDB" id="A0A8J3K0Z7"/>
<sequence length="74" mass="7459">MRGADSTGPEAPWGGQEPPEAFSAGGFTAEGVPPGVVSDGVISGRSKSACIVWRVYAPPTTSTQPATGERETGP</sequence>
<reference evidence="2 3" key="1">
    <citation type="submission" date="2021-01" db="EMBL/GenBank/DDBJ databases">
        <title>Whole genome shotgun sequence of Catellatospora chokoriensis NBRC 107358.</title>
        <authorList>
            <person name="Komaki H."/>
            <person name="Tamura T."/>
        </authorList>
    </citation>
    <scope>NUCLEOTIDE SEQUENCE [LARGE SCALE GENOMIC DNA]</scope>
    <source>
        <strain evidence="2 3">NBRC 107358</strain>
    </source>
</reference>
<dbReference type="EMBL" id="BONG01000009">
    <property type="protein sequence ID" value="GIF88488.1"/>
    <property type="molecule type" value="Genomic_DNA"/>
</dbReference>
<evidence type="ECO:0000313" key="2">
    <source>
        <dbReference type="EMBL" id="GIF88488.1"/>
    </source>
</evidence>
<gene>
    <name evidence="2" type="ORF">Cch02nite_19320</name>
</gene>
<organism evidence="2 3">
    <name type="scientific">Catellatospora chokoriensis</name>
    <dbReference type="NCBI Taxonomy" id="310353"/>
    <lineage>
        <taxon>Bacteria</taxon>
        <taxon>Bacillati</taxon>
        <taxon>Actinomycetota</taxon>
        <taxon>Actinomycetes</taxon>
        <taxon>Micromonosporales</taxon>
        <taxon>Micromonosporaceae</taxon>
        <taxon>Catellatospora</taxon>
    </lineage>
</organism>
<keyword evidence="3" id="KW-1185">Reference proteome</keyword>
<accession>A0A8J3K0Z7</accession>
<comment type="caution">
    <text evidence="2">The sequence shown here is derived from an EMBL/GenBank/DDBJ whole genome shotgun (WGS) entry which is preliminary data.</text>
</comment>
<protein>
    <submittedName>
        <fullName evidence="2">Uncharacterized protein</fullName>
    </submittedName>
</protein>
<dbReference type="Proteomes" id="UP000619293">
    <property type="component" value="Unassembled WGS sequence"/>
</dbReference>
<name>A0A8J3K0Z7_9ACTN</name>
<evidence type="ECO:0000256" key="1">
    <source>
        <dbReference type="SAM" id="MobiDB-lite"/>
    </source>
</evidence>